<gene>
    <name evidence="1" type="ORF">NX782_05660</name>
</gene>
<dbReference type="Proteomes" id="UP001205560">
    <property type="component" value="Unassembled WGS sequence"/>
</dbReference>
<accession>A0ABT2A3B6</accession>
<proteinExistence type="predicted"/>
<dbReference type="InterPro" id="IPR006429">
    <property type="entry name" value="Phage_lambda_portal"/>
</dbReference>
<dbReference type="Pfam" id="PF05136">
    <property type="entry name" value="Phage_portal_2"/>
    <property type="match status" value="1"/>
</dbReference>
<comment type="caution">
    <text evidence="1">The sequence shown here is derived from an EMBL/GenBank/DDBJ whole genome shotgun (WGS) entry which is preliminary data.</text>
</comment>
<reference evidence="1 2" key="1">
    <citation type="submission" date="2022-08" db="EMBL/GenBank/DDBJ databases">
        <title>Reclassification of Massilia species as members of the genera Telluria, Duganella, Pseudoduganella, Mokoshia gen. nov. and Zemynaea gen. nov. using orthogonal and non-orthogonal genome-based approaches.</title>
        <authorList>
            <person name="Bowman J.P."/>
        </authorList>
    </citation>
    <scope>NUCLEOTIDE SEQUENCE [LARGE SCALE GENOMIC DNA]</scope>
    <source>
        <strain evidence="1 2">LMG 28164</strain>
    </source>
</reference>
<sequence length="191" mass="21586">MAEIRKGRHQGSARGLWSGRWQYWRAPTAAGAAFSPGMIIDNVAVGEEIGMIDSNRPNPNLLTFRQGSCARLPQVWAAASIARDYSGTYSLQRQELVEQWIYYAMLCNKFVGQSMHWIDLLKGALAWHSLVEDGFASEGRLMRRRGVSLGMRLHQKQTVDFEHGQQSIRTPSPGTLQRCGHFFSTRKFDVV</sequence>
<keyword evidence="2" id="KW-1185">Reference proteome</keyword>
<organism evidence="1 2">
    <name type="scientific">Massilia norwichensis</name>
    <dbReference type="NCBI Taxonomy" id="1442366"/>
    <lineage>
        <taxon>Bacteria</taxon>
        <taxon>Pseudomonadati</taxon>
        <taxon>Pseudomonadota</taxon>
        <taxon>Betaproteobacteria</taxon>
        <taxon>Burkholderiales</taxon>
        <taxon>Oxalobacteraceae</taxon>
        <taxon>Telluria group</taxon>
        <taxon>Massilia</taxon>
    </lineage>
</organism>
<evidence type="ECO:0000313" key="1">
    <source>
        <dbReference type="EMBL" id="MCS0588684.1"/>
    </source>
</evidence>
<protein>
    <submittedName>
        <fullName evidence="1">Phage portal protein</fullName>
    </submittedName>
</protein>
<evidence type="ECO:0000313" key="2">
    <source>
        <dbReference type="Proteomes" id="UP001205560"/>
    </source>
</evidence>
<dbReference type="EMBL" id="JANUGX010000004">
    <property type="protein sequence ID" value="MCS0588684.1"/>
    <property type="molecule type" value="Genomic_DNA"/>
</dbReference>
<dbReference type="RefSeq" id="WP_258844437.1">
    <property type="nucleotide sequence ID" value="NZ_JANUGX010000004.1"/>
</dbReference>
<name>A0ABT2A3B6_9BURK</name>